<name>A0ABQ4FE23_9ACTN</name>
<comment type="caution">
    <text evidence="1">The sequence shown here is derived from an EMBL/GenBank/DDBJ whole genome shotgun (WGS) entry which is preliminary data.</text>
</comment>
<protein>
    <submittedName>
        <fullName evidence="1">Uncharacterized protein</fullName>
    </submittedName>
</protein>
<dbReference type="EMBL" id="BOOB01000021">
    <property type="protein sequence ID" value="GIH33079.1"/>
    <property type="molecule type" value="Genomic_DNA"/>
</dbReference>
<evidence type="ECO:0000313" key="2">
    <source>
        <dbReference type="Proteomes" id="UP000651728"/>
    </source>
</evidence>
<organism evidence="1 2">
    <name type="scientific">Microbispora amethystogenes</name>
    <dbReference type="NCBI Taxonomy" id="1427754"/>
    <lineage>
        <taxon>Bacteria</taxon>
        <taxon>Bacillati</taxon>
        <taxon>Actinomycetota</taxon>
        <taxon>Actinomycetes</taxon>
        <taxon>Streptosporangiales</taxon>
        <taxon>Streptosporangiaceae</taxon>
        <taxon>Microbispora</taxon>
    </lineage>
</organism>
<accession>A0ABQ4FE23</accession>
<reference evidence="1 2" key="1">
    <citation type="submission" date="2021-01" db="EMBL/GenBank/DDBJ databases">
        <title>Whole genome shotgun sequence of Microbispora amethystogenes NBRC 101907.</title>
        <authorList>
            <person name="Komaki H."/>
            <person name="Tamura T."/>
        </authorList>
    </citation>
    <scope>NUCLEOTIDE SEQUENCE [LARGE SCALE GENOMIC DNA]</scope>
    <source>
        <strain evidence="1 2">NBRC 101907</strain>
    </source>
</reference>
<dbReference type="Proteomes" id="UP000651728">
    <property type="component" value="Unassembled WGS sequence"/>
</dbReference>
<dbReference type="RefSeq" id="WP_345530553.1">
    <property type="nucleotide sequence ID" value="NZ_BAABEJ010000002.1"/>
</dbReference>
<sequence length="61" mass="6921">MRREWEPEEPIAAWTLLGGDWELVRNKTGATRSGFGRTLKIVPLGRAERDDQVTSPLRWGG</sequence>
<evidence type="ECO:0000313" key="1">
    <source>
        <dbReference type="EMBL" id="GIH33079.1"/>
    </source>
</evidence>
<proteinExistence type="predicted"/>
<gene>
    <name evidence="1" type="ORF">Mam01_32430</name>
</gene>
<keyword evidence="2" id="KW-1185">Reference proteome</keyword>